<keyword evidence="7" id="KW-1185">Reference proteome</keyword>
<dbReference type="RefSeq" id="WP_219527955.1">
    <property type="nucleotide sequence ID" value="NZ_JAHKRM010000003.1"/>
</dbReference>
<evidence type="ECO:0000256" key="3">
    <source>
        <dbReference type="ARBA" id="ARBA00023163"/>
    </source>
</evidence>
<gene>
    <name evidence="6" type="ORF">ACFSJ0_08235</name>
</gene>
<reference evidence="7" key="1">
    <citation type="journal article" date="2019" name="Int. J. Syst. Evol. Microbiol.">
        <title>The Global Catalogue of Microorganisms (GCM) 10K type strain sequencing project: providing services to taxonomists for standard genome sequencing and annotation.</title>
        <authorList>
            <consortium name="The Broad Institute Genomics Platform"/>
            <consortium name="The Broad Institute Genome Sequencing Center for Infectious Disease"/>
            <person name="Wu L."/>
            <person name="Ma J."/>
        </authorList>
    </citation>
    <scope>NUCLEOTIDE SEQUENCE [LARGE SCALE GENOMIC DNA]</scope>
    <source>
        <strain evidence="7">CGMCC 1.15399</strain>
    </source>
</reference>
<protein>
    <submittedName>
        <fullName evidence="6">TetR/AcrR family transcriptional regulator</fullName>
    </submittedName>
</protein>
<dbReference type="EMBL" id="JBHUCM010000007">
    <property type="protein sequence ID" value="MFD1537018.1"/>
    <property type="molecule type" value="Genomic_DNA"/>
</dbReference>
<evidence type="ECO:0000256" key="2">
    <source>
        <dbReference type="ARBA" id="ARBA00023125"/>
    </source>
</evidence>
<dbReference type="InterPro" id="IPR001647">
    <property type="entry name" value="HTH_TetR"/>
</dbReference>
<evidence type="ECO:0000256" key="1">
    <source>
        <dbReference type="ARBA" id="ARBA00023015"/>
    </source>
</evidence>
<keyword evidence="3" id="KW-0804">Transcription</keyword>
<name>A0ABW4G2N8_9ACTN</name>
<proteinExistence type="predicted"/>
<evidence type="ECO:0000313" key="7">
    <source>
        <dbReference type="Proteomes" id="UP001597097"/>
    </source>
</evidence>
<dbReference type="Pfam" id="PF21597">
    <property type="entry name" value="TetR_C_43"/>
    <property type="match status" value="1"/>
</dbReference>
<feature type="domain" description="HTH tetR-type" evidence="5">
    <location>
        <begin position="14"/>
        <end position="74"/>
    </location>
</feature>
<evidence type="ECO:0000256" key="4">
    <source>
        <dbReference type="PROSITE-ProRule" id="PRU00335"/>
    </source>
</evidence>
<dbReference type="PANTHER" id="PTHR30055">
    <property type="entry name" value="HTH-TYPE TRANSCRIPTIONAL REGULATOR RUTR"/>
    <property type="match status" value="1"/>
</dbReference>
<dbReference type="Pfam" id="PF00440">
    <property type="entry name" value="TetR_N"/>
    <property type="match status" value="1"/>
</dbReference>
<dbReference type="InterPro" id="IPR049445">
    <property type="entry name" value="TetR_SbtR-like_C"/>
</dbReference>
<dbReference type="PROSITE" id="PS50977">
    <property type="entry name" value="HTH_TETR_2"/>
    <property type="match status" value="1"/>
</dbReference>
<feature type="DNA-binding region" description="H-T-H motif" evidence="4">
    <location>
        <begin position="37"/>
        <end position="56"/>
    </location>
</feature>
<organism evidence="6 7">
    <name type="scientific">Nonomuraea guangzhouensis</name>
    <dbReference type="NCBI Taxonomy" id="1291555"/>
    <lineage>
        <taxon>Bacteria</taxon>
        <taxon>Bacillati</taxon>
        <taxon>Actinomycetota</taxon>
        <taxon>Actinomycetes</taxon>
        <taxon>Streptosporangiales</taxon>
        <taxon>Streptosporangiaceae</taxon>
        <taxon>Nonomuraea</taxon>
    </lineage>
</organism>
<evidence type="ECO:0000313" key="6">
    <source>
        <dbReference type="EMBL" id="MFD1537018.1"/>
    </source>
</evidence>
<dbReference type="InterPro" id="IPR050109">
    <property type="entry name" value="HTH-type_TetR-like_transc_reg"/>
</dbReference>
<keyword evidence="2 4" id="KW-0238">DNA-binding</keyword>
<evidence type="ECO:0000259" key="5">
    <source>
        <dbReference type="PROSITE" id="PS50977"/>
    </source>
</evidence>
<keyword evidence="1" id="KW-0805">Transcription regulation</keyword>
<dbReference type="Proteomes" id="UP001597097">
    <property type="component" value="Unassembled WGS sequence"/>
</dbReference>
<dbReference type="PANTHER" id="PTHR30055:SF234">
    <property type="entry name" value="HTH-TYPE TRANSCRIPTIONAL REGULATOR BETI"/>
    <property type="match status" value="1"/>
</dbReference>
<sequence>MPRLWNETIEAHRRDVHQAILDTTAELVTERGLRSVTMAQIAERTGIGRATLYKYFPDVEAILVAWHDQHVAGHLQNLADARSTAADPATRLHAVLAAYAHIAHEMSHRHPGTELSALLHRDERVAHAQQQLHDLVRDALTEAAHAGIIRADVTPDELATYCLHSLTAAGDLPSTESIGRLVTLTLAGLQPDER</sequence>
<accession>A0ABW4G2N8</accession>
<comment type="caution">
    <text evidence="6">The sequence shown here is derived from an EMBL/GenBank/DDBJ whole genome shotgun (WGS) entry which is preliminary data.</text>
</comment>